<evidence type="ECO:0000256" key="5">
    <source>
        <dbReference type="SAM" id="MobiDB-lite"/>
    </source>
</evidence>
<feature type="transmembrane region" description="Helical" evidence="6">
    <location>
        <begin position="291"/>
        <end position="313"/>
    </location>
</feature>
<evidence type="ECO:0000313" key="9">
    <source>
        <dbReference type="Proteomes" id="UP000800235"/>
    </source>
</evidence>
<evidence type="ECO:0000256" key="3">
    <source>
        <dbReference type="ARBA" id="ARBA00022989"/>
    </source>
</evidence>
<feature type="region of interest" description="Disordered" evidence="5">
    <location>
        <begin position="457"/>
        <end position="476"/>
    </location>
</feature>
<evidence type="ECO:0000256" key="4">
    <source>
        <dbReference type="ARBA" id="ARBA00023136"/>
    </source>
</evidence>
<dbReference type="GO" id="GO:0030007">
    <property type="term" value="P:intracellular potassium ion homeostasis"/>
    <property type="evidence" value="ECO:0007669"/>
    <property type="project" value="TreeGrafter"/>
</dbReference>
<keyword evidence="2 6" id="KW-0812">Transmembrane</keyword>
<dbReference type="GO" id="GO:0036376">
    <property type="term" value="P:sodium ion export across plasma membrane"/>
    <property type="evidence" value="ECO:0007669"/>
    <property type="project" value="InterPro"/>
</dbReference>
<dbReference type="Pfam" id="PF00999">
    <property type="entry name" value="Na_H_Exchanger"/>
    <property type="match status" value="1"/>
</dbReference>
<name>A0A9P4P246_9PEZI</name>
<dbReference type="InterPro" id="IPR038770">
    <property type="entry name" value="Na+/solute_symporter_sf"/>
</dbReference>
<evidence type="ECO:0000259" key="7">
    <source>
        <dbReference type="Pfam" id="PF00999"/>
    </source>
</evidence>
<evidence type="ECO:0000256" key="6">
    <source>
        <dbReference type="SAM" id="Phobius"/>
    </source>
</evidence>
<sequence>MGWKQLEPSGPHLTYLLLSSFLIFYALFSSFIRNRLHLSEPPLATIVGIILGPRGANIFTPEKWGYGDDVVQELTRVIVGIQCFDVGVELPRKYLRPHLQSLMILLGPVMTTGWLVVAAFLYLILKTDISTSLVIAACLTPTDPVLAASVLSNSQFSTRVPSRIRRLLSAESGCNDGVAFPFLYAGLSILTRATFASAAKKWILITILWQCGLGIFVGIIIGHTANKLLHYSDDKGYVGRPSYVAFYLLLALFSVGVASTLGVDDFLVAFSAGAAFSHDGVFAEATEGSSLGNIIDLLLNSTMFVFFGSIIPWSDFNMKWPDPDVMAVVTPWRLFGLLVLILLFRRIPAVLALKGVIPEIYTWPEAFFVGHFGPMGVGALFLAIEARAQLETDSSEAQPHPTPPGELPARNQTCMEMIWPVICFIVLGSTMVHGLSTLFVSLWIHFRRHETERAPLMGGETENIGGMVHSDDESDG</sequence>
<feature type="transmembrane region" description="Helical" evidence="6">
    <location>
        <begin position="102"/>
        <end position="125"/>
    </location>
</feature>
<feature type="transmembrane region" description="Helical" evidence="6">
    <location>
        <begin position="12"/>
        <end position="32"/>
    </location>
</feature>
<feature type="domain" description="Cation/H+ exchanger transmembrane" evidence="7">
    <location>
        <begin position="25"/>
        <end position="439"/>
    </location>
</feature>
<reference evidence="8" key="1">
    <citation type="journal article" date="2020" name="Stud. Mycol.">
        <title>101 Dothideomycetes genomes: a test case for predicting lifestyles and emergence of pathogens.</title>
        <authorList>
            <person name="Haridas S."/>
            <person name="Albert R."/>
            <person name="Binder M."/>
            <person name="Bloem J."/>
            <person name="Labutti K."/>
            <person name="Salamov A."/>
            <person name="Andreopoulos B."/>
            <person name="Baker S."/>
            <person name="Barry K."/>
            <person name="Bills G."/>
            <person name="Bluhm B."/>
            <person name="Cannon C."/>
            <person name="Castanera R."/>
            <person name="Culley D."/>
            <person name="Daum C."/>
            <person name="Ezra D."/>
            <person name="Gonzalez J."/>
            <person name="Henrissat B."/>
            <person name="Kuo A."/>
            <person name="Liang C."/>
            <person name="Lipzen A."/>
            <person name="Lutzoni F."/>
            <person name="Magnuson J."/>
            <person name="Mondo S."/>
            <person name="Nolan M."/>
            <person name="Ohm R."/>
            <person name="Pangilinan J."/>
            <person name="Park H.-J."/>
            <person name="Ramirez L."/>
            <person name="Alfaro M."/>
            <person name="Sun H."/>
            <person name="Tritt A."/>
            <person name="Yoshinaga Y."/>
            <person name="Zwiers L.-H."/>
            <person name="Turgeon B."/>
            <person name="Goodwin S."/>
            <person name="Spatafora J."/>
            <person name="Crous P."/>
            <person name="Grigoriev I."/>
        </authorList>
    </citation>
    <scope>NUCLEOTIDE SEQUENCE</scope>
    <source>
        <strain evidence="8">CBS 130266</strain>
    </source>
</reference>
<dbReference type="GO" id="GO:0005886">
    <property type="term" value="C:plasma membrane"/>
    <property type="evidence" value="ECO:0007669"/>
    <property type="project" value="InterPro"/>
</dbReference>
<comment type="caution">
    <text evidence="8">The sequence shown here is derived from an EMBL/GenBank/DDBJ whole genome shotgun (WGS) entry which is preliminary data.</text>
</comment>
<dbReference type="EMBL" id="MU007012">
    <property type="protein sequence ID" value="KAF2435872.1"/>
    <property type="molecule type" value="Genomic_DNA"/>
</dbReference>
<proteinExistence type="predicted"/>
<accession>A0A9P4P246</accession>
<dbReference type="PANTHER" id="PTHR31382">
    <property type="entry name" value="NA(+)/H(+) ANTIPORTER"/>
    <property type="match status" value="1"/>
</dbReference>
<dbReference type="GO" id="GO:0042391">
    <property type="term" value="P:regulation of membrane potential"/>
    <property type="evidence" value="ECO:0007669"/>
    <property type="project" value="InterPro"/>
</dbReference>
<keyword evidence="9" id="KW-1185">Reference proteome</keyword>
<feature type="transmembrane region" description="Helical" evidence="6">
    <location>
        <begin position="178"/>
        <end position="195"/>
    </location>
</feature>
<dbReference type="PANTHER" id="PTHR31382:SF2">
    <property type="entry name" value="CATION_H+ EXCHANGER DOMAIN-CONTAINING PROTEIN"/>
    <property type="match status" value="1"/>
</dbReference>
<evidence type="ECO:0000256" key="1">
    <source>
        <dbReference type="ARBA" id="ARBA00004141"/>
    </source>
</evidence>
<dbReference type="Gene3D" id="1.20.1530.20">
    <property type="match status" value="1"/>
</dbReference>
<dbReference type="InterPro" id="IPR006153">
    <property type="entry name" value="Cation/H_exchanger_TM"/>
</dbReference>
<dbReference type="AlphaFoldDB" id="A0A9P4P246"/>
<protein>
    <submittedName>
        <fullName evidence="8">Sodium/hydrogen exchanger</fullName>
    </submittedName>
</protein>
<feature type="transmembrane region" description="Helical" evidence="6">
    <location>
        <begin position="202"/>
        <end position="225"/>
    </location>
</feature>
<dbReference type="Proteomes" id="UP000800235">
    <property type="component" value="Unassembled WGS sequence"/>
</dbReference>
<feature type="transmembrane region" description="Helical" evidence="6">
    <location>
        <begin position="417"/>
        <end position="444"/>
    </location>
</feature>
<feature type="transmembrane region" description="Helical" evidence="6">
    <location>
        <begin position="245"/>
        <end position="270"/>
    </location>
</feature>
<dbReference type="OrthoDB" id="2190219at2759"/>
<evidence type="ECO:0000313" key="8">
    <source>
        <dbReference type="EMBL" id="KAF2435872.1"/>
    </source>
</evidence>
<keyword evidence="3 6" id="KW-1133">Transmembrane helix</keyword>
<feature type="transmembrane region" description="Helical" evidence="6">
    <location>
        <begin position="325"/>
        <end position="344"/>
    </location>
</feature>
<gene>
    <name evidence="8" type="ORF">EJ08DRAFT_625537</name>
</gene>
<evidence type="ECO:0000256" key="2">
    <source>
        <dbReference type="ARBA" id="ARBA00022692"/>
    </source>
</evidence>
<comment type="subcellular location">
    <subcellularLocation>
        <location evidence="1">Membrane</location>
        <topology evidence="1">Multi-pass membrane protein</topology>
    </subcellularLocation>
</comment>
<organism evidence="8 9">
    <name type="scientific">Tothia fuscella</name>
    <dbReference type="NCBI Taxonomy" id="1048955"/>
    <lineage>
        <taxon>Eukaryota</taxon>
        <taxon>Fungi</taxon>
        <taxon>Dikarya</taxon>
        <taxon>Ascomycota</taxon>
        <taxon>Pezizomycotina</taxon>
        <taxon>Dothideomycetes</taxon>
        <taxon>Pleosporomycetidae</taxon>
        <taxon>Venturiales</taxon>
        <taxon>Cylindrosympodiaceae</taxon>
        <taxon>Tothia</taxon>
    </lineage>
</organism>
<keyword evidence="4 6" id="KW-0472">Membrane</keyword>
<dbReference type="InterPro" id="IPR004712">
    <property type="entry name" value="Na+/H+_antiporter_fungi"/>
</dbReference>
<dbReference type="GO" id="GO:0120029">
    <property type="term" value="P:proton export across plasma membrane"/>
    <property type="evidence" value="ECO:0007669"/>
    <property type="project" value="InterPro"/>
</dbReference>
<dbReference type="GO" id="GO:0015385">
    <property type="term" value="F:sodium:proton antiporter activity"/>
    <property type="evidence" value="ECO:0007669"/>
    <property type="project" value="InterPro"/>
</dbReference>